<feature type="compositionally biased region" description="Polar residues" evidence="2">
    <location>
        <begin position="1308"/>
        <end position="1321"/>
    </location>
</feature>
<evidence type="ECO:0000256" key="1">
    <source>
        <dbReference type="SAM" id="Coils"/>
    </source>
</evidence>
<dbReference type="Proteomes" id="UP000054820">
    <property type="component" value="Unassembled WGS sequence"/>
</dbReference>
<accession>A0A378LAU4</accession>
<feature type="coiled-coil region" evidence="1">
    <location>
        <begin position="993"/>
        <end position="1027"/>
    </location>
</feature>
<dbReference type="EMBL" id="UGOY01000001">
    <property type="protein sequence ID" value="STY23956.1"/>
    <property type="molecule type" value="Genomic_DNA"/>
</dbReference>
<dbReference type="Proteomes" id="UP000255110">
    <property type="component" value="Unassembled WGS sequence"/>
</dbReference>
<feature type="region of interest" description="Disordered" evidence="2">
    <location>
        <begin position="1287"/>
        <end position="1337"/>
    </location>
</feature>
<feature type="coiled-coil region" evidence="1">
    <location>
        <begin position="886"/>
        <end position="923"/>
    </location>
</feature>
<protein>
    <submittedName>
        <fullName evidence="4">Interaptin</fullName>
    </submittedName>
</protein>
<gene>
    <name evidence="3" type="ORF">Lstg_2751</name>
    <name evidence="4" type="ORF">NCTC11991_02570</name>
</gene>
<keyword evidence="5" id="KW-1185">Reference proteome</keyword>
<keyword evidence="1" id="KW-0175">Coiled coil</keyword>
<proteinExistence type="predicted"/>
<dbReference type="EMBL" id="LNYZ01000029">
    <property type="protein sequence ID" value="KTD71895.1"/>
    <property type="molecule type" value="Genomic_DNA"/>
</dbReference>
<dbReference type="STRING" id="460.Lstg_2751"/>
<sequence length="1337" mass="146924">MAVKNQEFLDALKKTEQLRTVHPPKNRDDALDAILAANPDEQISFESAVRTHNGFWTSFDGNVTNLVAAASWGTGDWLNMAAAPSFKTMKQVAAEQRVKFSLENADSDTLIGILTTDFTDNGKLLRDYLESKSPTLRFNLNGIRGWTPTANEDILTKDSLTRIKTEAANKLLLKLMATPRLNDPKLFDALITAHANRDIGGIKTAAKALATAGGIPLAQQDKFADSLALELSTEIIDKAKAQRKVLNDNANALLLELVSKPELKNLQLFKDLKEAYASNDPVKLQRTAKAIVTELQFNLQAKGLTPDTFANALTIDGGGAAVDTKAKEREKALLDEKAIAEFERQLQVFESNAKAPVLLALKDMLKKGPEDFFTDLAANMPEDPSNKYKDRMGGLTREQKEALGKKHQQRLCEKYLKAKISGEDIRLDSVNLANALKATDKDLLKTSVDLIIIDPDDKTITGKALTEGNVAAIKVELTKNIIGKIGRTAVAAAPGPDPSIVNLKALQNSASTSNVASFRKTLAEKFAVPGVTFDFLKKDDLPALTKAVNEQAEALNRKGREKDFKDGVKEFAKARLGENAHKQLVEIFKKLPDAKQNELLKKKAPPATGMDIDRQKVDLLMSLQTEAELKSHLETTDSKGDPLNFDLLLAENERAALLRQIRNPEVAKVLAGRDDALTQDKIDQINTALLNRRHNPGTFDITTAGNYKFLIDDIATALGKRNDDPFYQAFNLQAHNNNTPVDAALTSISAKIQGTHVNNQPLFAALADATPWTKNGGGLSPTQKKFVEILARVEGTHTLTTRADGTTYTMSTSVVDTPLHNNMVGIKQIYQAFYKSTNVHGFLDTLIPNASTDPAKTMKEQLSREFTPEVFRELKAFRIEAHFDTNENMLETIEGINKDLKALKKTTSTIEKHKGYLKELNDELSSLPILYNAANEANAKHKAQEMIGKYSKLAKESATIIEHLENAKLDLKVRIEKTPIPADDGTEARKKVIAEITKLHEALNEEIENIDEQLEFYKGLKQQINGEDGALRSIEKLMKRQATVVSQSDTIVYSEITKGQEKTVPIPDNPGASVGMTGLTTNVDDDTPRFKLLDVPKEGKVLGVDIVHVKENPDGTTGTESKARVTIDYHPITASNPKLVGKEVKGDRALTVSLAVPATDSNYLAEQCMITAKKLLQDWDGKSKILLNGKSGAASEKHLKYLWTAVNLLGEYHDPKVTKNDIAYSKKNTCAWRHYKDPQTDWKGSYTADSVYNKVFKGTASGLVDAQIAEFKALVDTKKKEKLEKAAEKGTQHYRSKMTEGRPVDIETTATKNIAVQGSQESRSRAPSLGGGGDGND</sequence>
<evidence type="ECO:0000313" key="6">
    <source>
        <dbReference type="Proteomes" id="UP000255110"/>
    </source>
</evidence>
<evidence type="ECO:0000313" key="5">
    <source>
        <dbReference type="Proteomes" id="UP000054820"/>
    </source>
</evidence>
<evidence type="ECO:0000313" key="4">
    <source>
        <dbReference type="EMBL" id="STY23956.1"/>
    </source>
</evidence>
<feature type="compositionally biased region" description="Basic and acidic residues" evidence="2">
    <location>
        <begin position="1287"/>
        <end position="1305"/>
    </location>
</feature>
<reference evidence="3 5" key="1">
    <citation type="submission" date="2015-11" db="EMBL/GenBank/DDBJ databases">
        <title>Genomic analysis of 38 Legionella species identifies large and diverse effector repertoires.</title>
        <authorList>
            <person name="Burstein D."/>
            <person name="Amaro F."/>
            <person name="Zusman T."/>
            <person name="Lifshitz Z."/>
            <person name="Cohen O."/>
            <person name="Gilbert J.A."/>
            <person name="Pupko T."/>
            <person name="Shuman H.A."/>
            <person name="Segal G."/>
        </authorList>
    </citation>
    <scope>NUCLEOTIDE SEQUENCE [LARGE SCALE GENOMIC DNA]</scope>
    <source>
        <strain evidence="3 5">SC-18-C9</strain>
    </source>
</reference>
<evidence type="ECO:0000256" key="2">
    <source>
        <dbReference type="SAM" id="MobiDB-lite"/>
    </source>
</evidence>
<name>A0A378LAU4_9GAMM</name>
<evidence type="ECO:0000313" key="3">
    <source>
        <dbReference type="EMBL" id="KTD71895.1"/>
    </source>
</evidence>
<organism evidence="4 6">
    <name type="scientific">Legionella steigerwaltii</name>
    <dbReference type="NCBI Taxonomy" id="460"/>
    <lineage>
        <taxon>Bacteria</taxon>
        <taxon>Pseudomonadati</taxon>
        <taxon>Pseudomonadota</taxon>
        <taxon>Gammaproteobacteria</taxon>
        <taxon>Legionellales</taxon>
        <taxon>Legionellaceae</taxon>
        <taxon>Legionella</taxon>
    </lineage>
</organism>
<reference evidence="4 6" key="2">
    <citation type="submission" date="2018-06" db="EMBL/GenBank/DDBJ databases">
        <authorList>
            <consortium name="Pathogen Informatics"/>
            <person name="Doyle S."/>
        </authorList>
    </citation>
    <scope>NUCLEOTIDE SEQUENCE [LARGE SCALE GENOMIC DNA]</scope>
    <source>
        <strain evidence="4 6">NCTC11991</strain>
    </source>
</reference>